<evidence type="ECO:0000313" key="3">
    <source>
        <dbReference type="Proteomes" id="UP000028839"/>
    </source>
</evidence>
<protein>
    <submittedName>
        <fullName evidence="2">Uncharacterized protein</fullName>
    </submittedName>
</protein>
<dbReference type="HOGENOM" id="CLU_2330874_0_0_6"/>
<proteinExistence type="predicted"/>
<comment type="caution">
    <text evidence="2">The sequence shown here is derived from an EMBL/GenBank/DDBJ whole genome shotgun (WGS) entry which is preliminary data.</text>
</comment>
<dbReference type="EMBL" id="JPGN01000071">
    <property type="protein sequence ID" value="KFI18862.1"/>
    <property type="molecule type" value="Genomic_DNA"/>
</dbReference>
<gene>
    <name evidence="2" type="ORF">IB75_11830</name>
</gene>
<accession>A0A0E2ZKP4</accession>
<feature type="region of interest" description="Disordered" evidence="1">
    <location>
        <begin position="1"/>
        <end position="38"/>
    </location>
</feature>
<evidence type="ECO:0000313" key="2">
    <source>
        <dbReference type="EMBL" id="KFI18862.1"/>
    </source>
</evidence>
<name>A0A0E2ZKP4_9GAMM</name>
<dbReference type="OrthoDB" id="9813816at2"/>
<evidence type="ECO:0000256" key="1">
    <source>
        <dbReference type="SAM" id="MobiDB-lite"/>
    </source>
</evidence>
<organism evidence="2 3">
    <name type="scientific">Nitrosococcus oceani C-27</name>
    <dbReference type="NCBI Taxonomy" id="314279"/>
    <lineage>
        <taxon>Bacteria</taxon>
        <taxon>Pseudomonadati</taxon>
        <taxon>Pseudomonadota</taxon>
        <taxon>Gammaproteobacteria</taxon>
        <taxon>Chromatiales</taxon>
        <taxon>Chromatiaceae</taxon>
        <taxon>Nitrosococcus</taxon>
    </lineage>
</organism>
<sequence>MPFVQPSPGPPLERLDGQGPSAHPPGFRNASPRRGKSRTFPLLPAPYGPELHLIKILWRFIQYRWLLFSAFQSYANLKGALENRLANLMDVASAKKLA</sequence>
<dbReference type="Proteomes" id="UP000028839">
    <property type="component" value="Unassembled WGS sequence"/>
</dbReference>
<dbReference type="AlphaFoldDB" id="A0A0E2ZKP4"/>
<feature type="compositionally biased region" description="Pro residues" evidence="1">
    <location>
        <begin position="1"/>
        <end position="11"/>
    </location>
</feature>
<reference evidence="2 3" key="1">
    <citation type="submission" date="2014-07" db="EMBL/GenBank/DDBJ databases">
        <title>Comparative analysis of Nitrosococcus oceani genome inventories of strains from Pacific and Atlantic gyres.</title>
        <authorList>
            <person name="Lim C.K."/>
            <person name="Wang L."/>
            <person name="Sayavedra-Soto L.A."/>
            <person name="Klotz M.G."/>
        </authorList>
    </citation>
    <scope>NUCLEOTIDE SEQUENCE [LARGE SCALE GENOMIC DNA]</scope>
    <source>
        <strain evidence="2 3">C-27</strain>
    </source>
</reference>